<dbReference type="Pfam" id="PF07581">
    <property type="entry name" value="Glug"/>
    <property type="match status" value="1"/>
</dbReference>
<keyword evidence="1" id="KW-0175">Coiled coil</keyword>
<gene>
    <name evidence="5" type="ORF">H8S57_01910</name>
</gene>
<sequence length="1147" mass="118423">MKKLERIFALLLAAVLCVGPAAPAAAARAAENEIEIRSAQDLAQLAEQCALDTWSEGKIVRLRCDLDLSGMEFEPIPIFSGTFEGQGHTISGLRIGAEDSITGLFCIVAETGLIRNLIVAGSVCPSGAQTQVGGIAGINCGKLLNCTFYGAVSGDGTVGGIAGQNEASGSIRSCTVSGSIRGEHYTGGIAGKNAGSISSCTNRASVNTLAADGQSGLSELESDLVTAITDTDTTELVDSATDTGGIAGYSSGLLLSDSNYGSVGYPHVGYNVGGVVGRSSGYLSGCINHGRVNGRKEVGGIAGQMEPDIILVADEDGLSRLEEELNRLNAMVDRALRDMDESSDTISGRFEQISGYTDSALAQTKGLAEGAADWSDENLTEINRFSQLLADTLERTVPLLEQLEDVSGQVDGGIEFLQRTLEQLVPVIALGGDGLGDLQLAADDLDAANQSAKAALEQIETALALAGNALTVEDESALRQGLAQAAQGIDELGTALEAMGRALGQIGDGLAPTEDWKELLERLDALQPAWDELAAALQAAADGLHSVARGVCAVLDNVNLDTRSLSDALDHVVSAVLQMSRAADRTEAAAGHLRDTLADGCLAAGRLEEAVQTLADAAGAFADAAASATRLVGDGYRLFRDLSQERVIQFAPLSDGMRASGNALYAAMEGLSEEMDGLSGAVHAAAGTLTEDLQAVNGQFLVVMERFLDLLRGSGATSSADRFADTSEEDWSAAASGKAAGCVNYGAVAGDRNVGGIVGAMAVEYDFDPEDDLTADGGSILNARYEAKAVVQHCVNRGAVEVKKDCAGGIVGLMSLGVVVDSEGYGSISSGSGSYLGGIAGQSASAIRRCWAKCLLSGGRYTGGIVGAGSVVTDCRALVRIEDAVQFAGAISGSVDGTFSGNLFVSDTLAGLDRFSYSGRAEPVDYDTLLSLEGAPAEFGTFSLCFWADGAPVGTVAFDYGGSLSAEEVPDVPPKEGYSAAWSRTEFDQLTFDETVEAVYTPCVTALAGGRQRESGGSVFLVEGSFTGEDVLSAVRSGTGEDAGETWALTIPADGAAVHTVRYLPRPGERVSAVRVLEDGVWQDTAYSYFGAYLQFQAAGSAVTVSVSYGGAGGKIAIAAAAVLAAVSVGMLLCLHRKKRRRQTVEK</sequence>
<keyword evidence="6" id="KW-1185">Reference proteome</keyword>
<reference evidence="5" key="1">
    <citation type="submission" date="2020-08" db="EMBL/GenBank/DDBJ databases">
        <title>Genome public.</title>
        <authorList>
            <person name="Liu C."/>
            <person name="Sun Q."/>
        </authorList>
    </citation>
    <scope>NUCLEOTIDE SEQUENCE</scope>
    <source>
        <strain evidence="5">NSJ-51</strain>
    </source>
</reference>
<accession>A0A8J6M4H1</accession>
<feature type="transmembrane region" description="Helical" evidence="2">
    <location>
        <begin position="1116"/>
        <end position="1135"/>
    </location>
</feature>
<evidence type="ECO:0000313" key="6">
    <source>
        <dbReference type="Proteomes" id="UP000661435"/>
    </source>
</evidence>
<keyword evidence="3" id="KW-0732">Signal</keyword>
<keyword evidence="2" id="KW-0472">Membrane</keyword>
<dbReference type="AlphaFoldDB" id="A0A8J6M4H1"/>
<keyword evidence="2" id="KW-0812">Transmembrane</keyword>
<feature type="signal peptide" evidence="3">
    <location>
        <begin position="1"/>
        <end position="26"/>
    </location>
</feature>
<dbReference type="Gene3D" id="2.160.20.110">
    <property type="match status" value="3"/>
</dbReference>
<feature type="coiled-coil region" evidence="1">
    <location>
        <begin position="311"/>
        <end position="345"/>
    </location>
</feature>
<feature type="coiled-coil region" evidence="1">
    <location>
        <begin position="438"/>
        <end position="465"/>
    </location>
</feature>
<evidence type="ECO:0000259" key="4">
    <source>
        <dbReference type="Pfam" id="PF07581"/>
    </source>
</evidence>
<feature type="domain" description="GLUG" evidence="4">
    <location>
        <begin position="156"/>
        <end position="180"/>
    </location>
</feature>
<keyword evidence="2" id="KW-1133">Transmembrane helix</keyword>
<evidence type="ECO:0000256" key="2">
    <source>
        <dbReference type="SAM" id="Phobius"/>
    </source>
</evidence>
<dbReference type="InterPro" id="IPR011493">
    <property type="entry name" value="GLUG"/>
</dbReference>
<dbReference type="EMBL" id="JACOPP010000002">
    <property type="protein sequence ID" value="MBC5732482.1"/>
    <property type="molecule type" value="Genomic_DNA"/>
</dbReference>
<comment type="caution">
    <text evidence="5">The sequence shown here is derived from an EMBL/GenBank/DDBJ whole genome shotgun (WGS) entry which is preliminary data.</text>
</comment>
<proteinExistence type="predicted"/>
<name>A0A8J6M4H1_9FIRM</name>
<feature type="chain" id="PRO_5035249901" description="GLUG domain-containing protein" evidence="3">
    <location>
        <begin position="27"/>
        <end position="1147"/>
    </location>
</feature>
<protein>
    <recommendedName>
        <fullName evidence="4">GLUG domain-containing protein</fullName>
    </recommendedName>
</protein>
<dbReference type="RefSeq" id="WP_186906384.1">
    <property type="nucleotide sequence ID" value="NZ_JACOPP010000002.1"/>
</dbReference>
<dbReference type="Proteomes" id="UP000661435">
    <property type="component" value="Unassembled WGS sequence"/>
</dbReference>
<organism evidence="5 6">
    <name type="scientific">Lawsonibacter hominis</name>
    <dbReference type="NCBI Taxonomy" id="2763053"/>
    <lineage>
        <taxon>Bacteria</taxon>
        <taxon>Bacillati</taxon>
        <taxon>Bacillota</taxon>
        <taxon>Clostridia</taxon>
        <taxon>Eubacteriales</taxon>
        <taxon>Oscillospiraceae</taxon>
        <taxon>Lawsonibacter</taxon>
    </lineage>
</organism>
<evidence type="ECO:0000313" key="5">
    <source>
        <dbReference type="EMBL" id="MBC5732482.1"/>
    </source>
</evidence>
<evidence type="ECO:0000256" key="3">
    <source>
        <dbReference type="SAM" id="SignalP"/>
    </source>
</evidence>
<evidence type="ECO:0000256" key="1">
    <source>
        <dbReference type="SAM" id="Coils"/>
    </source>
</evidence>